<evidence type="ECO:0000313" key="4">
    <source>
        <dbReference type="EMBL" id="MFC5671866.1"/>
    </source>
</evidence>
<gene>
    <name evidence="4" type="ORF">ACFP2V_17580</name>
</gene>
<proteinExistence type="predicted"/>
<dbReference type="InterPro" id="IPR036188">
    <property type="entry name" value="FAD/NAD-bd_sf"/>
</dbReference>
<dbReference type="EMBL" id="JBHSPC010000046">
    <property type="protein sequence ID" value="MFC5671866.1"/>
    <property type="molecule type" value="Genomic_DNA"/>
</dbReference>
<organism evidence="4 5">
    <name type="scientific">Streptomyces incanus</name>
    <dbReference type="NCBI Taxonomy" id="887453"/>
    <lineage>
        <taxon>Bacteria</taxon>
        <taxon>Bacillati</taxon>
        <taxon>Actinomycetota</taxon>
        <taxon>Actinomycetes</taxon>
        <taxon>Kitasatosporales</taxon>
        <taxon>Streptomycetaceae</taxon>
        <taxon>Streptomyces</taxon>
    </lineage>
</organism>
<protein>
    <submittedName>
        <fullName evidence="4">FAD-dependent oxidoreductase</fullName>
    </submittedName>
</protein>
<dbReference type="SUPFAM" id="SSF51905">
    <property type="entry name" value="FAD/NAD(P)-binding domain"/>
    <property type="match status" value="1"/>
</dbReference>
<comment type="caution">
    <text evidence="4">The sequence shown here is derived from an EMBL/GenBank/DDBJ whole genome shotgun (WGS) entry which is preliminary data.</text>
</comment>
<reference evidence="5" key="1">
    <citation type="journal article" date="2019" name="Int. J. Syst. Evol. Microbiol.">
        <title>The Global Catalogue of Microorganisms (GCM) 10K type strain sequencing project: providing services to taxonomists for standard genome sequencing and annotation.</title>
        <authorList>
            <consortium name="The Broad Institute Genomics Platform"/>
            <consortium name="The Broad Institute Genome Sequencing Center for Infectious Disease"/>
            <person name="Wu L."/>
            <person name="Ma J."/>
        </authorList>
    </citation>
    <scope>NUCLEOTIDE SEQUENCE [LARGE SCALE GENOMIC DNA]</scope>
    <source>
        <strain evidence="5">JCM 13852</strain>
    </source>
</reference>
<feature type="compositionally biased region" description="Pro residues" evidence="1">
    <location>
        <begin position="450"/>
        <end position="460"/>
    </location>
</feature>
<dbReference type="InterPro" id="IPR002938">
    <property type="entry name" value="FAD-bd"/>
</dbReference>
<evidence type="ECO:0000313" key="5">
    <source>
        <dbReference type="Proteomes" id="UP001596183"/>
    </source>
</evidence>
<keyword evidence="2" id="KW-0732">Signal</keyword>
<name>A0ABW0XTS4_9ACTN</name>
<feature type="signal peptide" evidence="2">
    <location>
        <begin position="1"/>
        <end position="19"/>
    </location>
</feature>
<feature type="region of interest" description="Disordered" evidence="1">
    <location>
        <begin position="448"/>
        <end position="475"/>
    </location>
</feature>
<dbReference type="Pfam" id="PF01494">
    <property type="entry name" value="FAD_binding_3"/>
    <property type="match status" value="1"/>
</dbReference>
<evidence type="ECO:0000259" key="3">
    <source>
        <dbReference type="Pfam" id="PF01494"/>
    </source>
</evidence>
<feature type="chain" id="PRO_5046289150" evidence="2">
    <location>
        <begin position="20"/>
        <end position="475"/>
    </location>
</feature>
<dbReference type="PANTHER" id="PTHR43422">
    <property type="entry name" value="THIAMINE THIAZOLE SYNTHASE"/>
    <property type="match status" value="1"/>
</dbReference>
<feature type="domain" description="FAD-binding" evidence="3">
    <location>
        <begin position="5"/>
        <end position="376"/>
    </location>
</feature>
<dbReference type="RefSeq" id="WP_381212715.1">
    <property type="nucleotide sequence ID" value="NZ_JBHSPC010000046.1"/>
</dbReference>
<feature type="compositionally biased region" description="Basic and acidic residues" evidence="1">
    <location>
        <begin position="462"/>
        <end position="475"/>
    </location>
</feature>
<keyword evidence="5" id="KW-1185">Reference proteome</keyword>
<dbReference type="Proteomes" id="UP001596183">
    <property type="component" value="Unassembled WGS sequence"/>
</dbReference>
<evidence type="ECO:0000256" key="2">
    <source>
        <dbReference type="SAM" id="SignalP"/>
    </source>
</evidence>
<accession>A0ABW0XTS4</accession>
<sequence>MSRRAVVIGAGLAGMLAAAALSDAGADEVIVLDRDELPDGPEHRRGLPQGHHAHLLMPGGLDAMEELLPGVDPRGRLLAAGAHEVSLSSGMLALTSEGWLRRWRRAGPAMLTCTRPLLDWVIRTAVLEHAPVEIRRAAVTGLTGSAGRVRGVRVAARGGENRHAIRDEELDADLVVDASGRGTRVVTWLDGLGLDGIRERTVDSGLVNATRLYRVPEGAERFPLTIVQANPFVSRPARSAMVMPVEGGRWLVSCGGSRGGEPPADPEGFLRYMLDLPDPIVGRLVSGAEPLTDIHLSRSTSNVRRYLEKAPRWPDGFVALGDALATFNPAYGHGMSVAAFGARVLGRELNGVAGDLGAPGLARRVQRGAARVAEAAWSMAVSQDVLYPGVRGGAPTAADRVVSAYTRRVTRAATGSYPAASALWGVTGLRTSPARVFHPATVLATLAGSPLPPSTRPPMTPDEQKVLERLDRTGV</sequence>
<dbReference type="Gene3D" id="3.50.50.60">
    <property type="entry name" value="FAD/NAD(P)-binding domain"/>
    <property type="match status" value="1"/>
</dbReference>
<evidence type="ECO:0000256" key="1">
    <source>
        <dbReference type="SAM" id="MobiDB-lite"/>
    </source>
</evidence>
<dbReference type="PANTHER" id="PTHR43422:SF3">
    <property type="entry name" value="THIAMINE THIAZOLE SYNTHASE"/>
    <property type="match status" value="1"/>
</dbReference>